<feature type="region of interest" description="Disordered" evidence="8">
    <location>
        <begin position="1303"/>
        <end position="1380"/>
    </location>
</feature>
<reference evidence="10 11" key="1">
    <citation type="submission" date="2022-05" db="EMBL/GenBank/DDBJ databases">
        <authorList>
            <consortium name="Genoscope - CEA"/>
            <person name="William W."/>
        </authorList>
    </citation>
    <scope>NUCLEOTIDE SEQUENCE [LARGE SCALE GENOMIC DNA]</scope>
</reference>
<dbReference type="InterPro" id="IPR035969">
    <property type="entry name" value="Rab-GAP_TBC_sf"/>
</dbReference>
<dbReference type="PROSITE" id="PS50086">
    <property type="entry name" value="TBC_RABGAP"/>
    <property type="match status" value="1"/>
</dbReference>
<evidence type="ECO:0000256" key="6">
    <source>
        <dbReference type="ARBA" id="ARBA00023242"/>
    </source>
</evidence>
<keyword evidence="6" id="KW-0539">Nucleus</keyword>
<comment type="subcellular location">
    <subcellularLocation>
        <location evidence="1">Nucleus</location>
    </subcellularLocation>
</comment>
<evidence type="ECO:0000313" key="10">
    <source>
        <dbReference type="EMBL" id="CAH3174491.1"/>
    </source>
</evidence>
<dbReference type="EMBL" id="CALNXI010001667">
    <property type="protein sequence ID" value="CAH3174491.1"/>
    <property type="molecule type" value="Genomic_DNA"/>
</dbReference>
<dbReference type="SMART" id="SM00164">
    <property type="entry name" value="TBC"/>
    <property type="match status" value="1"/>
</dbReference>
<dbReference type="Pfam" id="PF19056">
    <property type="entry name" value="WD40_2"/>
    <property type="match status" value="1"/>
</dbReference>
<accession>A0ABN8R6Q4</accession>
<keyword evidence="5" id="KW-0508">mRNA splicing</keyword>
<evidence type="ECO:0000256" key="1">
    <source>
        <dbReference type="ARBA" id="ARBA00004123"/>
    </source>
</evidence>
<name>A0ABN8R6Q4_9CNID</name>
<dbReference type="PANTHER" id="PTHR47219">
    <property type="entry name" value="RAB GTPASE-ACTIVATING PROTEIN 1-LIKE"/>
    <property type="match status" value="1"/>
</dbReference>
<keyword evidence="4" id="KW-0747">Spliceosome</keyword>
<dbReference type="Gene3D" id="1.10.8.270">
    <property type="entry name" value="putative rabgap domain of human tbc1 domain family member 14 like domains"/>
    <property type="match status" value="1"/>
</dbReference>
<comment type="caution">
    <text evidence="10">The sequence shown here is derived from an EMBL/GenBank/DDBJ whole genome shotgun (WGS) entry which is preliminary data.</text>
</comment>
<feature type="compositionally biased region" description="Polar residues" evidence="8">
    <location>
        <begin position="1345"/>
        <end position="1369"/>
    </location>
</feature>
<dbReference type="SUPFAM" id="SSF50998">
    <property type="entry name" value="Quinoprotein alcohol dehydrogenase-like"/>
    <property type="match status" value="1"/>
</dbReference>
<feature type="compositionally biased region" description="Polar residues" evidence="8">
    <location>
        <begin position="466"/>
        <end position="475"/>
    </location>
</feature>
<dbReference type="Gene3D" id="1.10.472.80">
    <property type="entry name" value="Ypt/Rab-GAP domain of gyp1p, domain 3"/>
    <property type="match status" value="1"/>
</dbReference>
<evidence type="ECO:0000313" key="11">
    <source>
        <dbReference type="Proteomes" id="UP001159427"/>
    </source>
</evidence>
<feature type="coiled-coil region" evidence="7">
    <location>
        <begin position="510"/>
        <end position="537"/>
    </location>
</feature>
<evidence type="ECO:0000256" key="5">
    <source>
        <dbReference type="ARBA" id="ARBA00023187"/>
    </source>
</evidence>
<keyword evidence="11" id="KW-1185">Reference proteome</keyword>
<organism evidence="10 11">
    <name type="scientific">Porites evermanni</name>
    <dbReference type="NCBI Taxonomy" id="104178"/>
    <lineage>
        <taxon>Eukaryota</taxon>
        <taxon>Metazoa</taxon>
        <taxon>Cnidaria</taxon>
        <taxon>Anthozoa</taxon>
        <taxon>Hexacorallia</taxon>
        <taxon>Scleractinia</taxon>
        <taxon>Fungiina</taxon>
        <taxon>Poritidae</taxon>
        <taxon>Porites</taxon>
    </lineage>
</organism>
<feature type="region of interest" description="Disordered" evidence="8">
    <location>
        <begin position="413"/>
        <end position="486"/>
    </location>
</feature>
<proteinExistence type="inferred from homology"/>
<evidence type="ECO:0000256" key="4">
    <source>
        <dbReference type="ARBA" id="ARBA00022728"/>
    </source>
</evidence>
<dbReference type="Pfam" id="PF03371">
    <property type="entry name" value="PRP38"/>
    <property type="match status" value="1"/>
</dbReference>
<feature type="compositionally biased region" description="Polar residues" evidence="8">
    <location>
        <begin position="1303"/>
        <end position="1319"/>
    </location>
</feature>
<dbReference type="PANTHER" id="PTHR47219:SF20">
    <property type="entry name" value="TBC1 DOMAIN FAMILY MEMBER 2B"/>
    <property type="match status" value="1"/>
</dbReference>
<keyword evidence="3" id="KW-0507">mRNA processing</keyword>
<feature type="domain" description="Rab-GAP TBC" evidence="9">
    <location>
        <begin position="695"/>
        <end position="895"/>
    </location>
</feature>
<evidence type="ECO:0000256" key="7">
    <source>
        <dbReference type="SAM" id="Coils"/>
    </source>
</evidence>
<evidence type="ECO:0000256" key="2">
    <source>
        <dbReference type="ARBA" id="ARBA00006164"/>
    </source>
</evidence>
<evidence type="ECO:0000256" key="8">
    <source>
        <dbReference type="SAM" id="MobiDB-lite"/>
    </source>
</evidence>
<sequence>MCGGVRGVGAGGIVSSAFCLLYKLFTLKLTRKQLNGLITHVDSPYIRALGFMFIRYCQPPAKLWDWMEPYLEDEEEIDPKAGGGCTMTIGQMVRSFLLKLEWYGTLFPRIPVPVQKDLEVKLRQKGLCDDHKRTAQEGWAHQAHAHGNQPMMIGLQDHAEAEAEVEIETEREDVVGVVIVIVPEGEVGNAEATSEDAGIAGTEIEIRSGAGAPTDEAETTTKNDGAEVAIGKGRGGEVLIEKLLGEETAEKTEKVEKKNDHEVDEWKHKTGTFICPAKTVISLGCVYDLTGLGKIKVTGIGCLLPGRFVIQDSNLHFYELKRNKTPPDCQPLGNIDIAASVLEVFVVISRDGRDYQLSPPKDVCVFDWVTDLKEAVKLANSRQMAASPLERGVAGGSIMGKLRNSFRRKKKVTRALSENSTVGSHVNGPLTGSPRTHLLLQPMQKQETEVKRPRSKSFPWEEPGSEGSSQSTLSYEETPKEPSVELAEDCVLDSTCSDSYDKRLVETPTNKDLIIKAKEEEAKKETVKTEAVEVQTDPITDEELLSLQQQKITKELEIEVCKLKCEVISLIQASIKIPLKDDDLADWQLIEDIRYKDRIYKLLSEARLYNPSLPDFDGSASFSFKDSYGFIIGSRESESELFHFLCRELKQHYSSFFQNRDGHARLWSEYIKAKQQDSKNVFFKEQEMKALLREGIPRPCRREVWKSAMMQRVEHFRREKGRGYYEKLLIQVERRKSLAENPLNVTDNQIKCDLLRTMPNNERFRSPESDGVRKLSRILRAFCVHRPDINYLQGMNFIVAMCLLFMDEEDAFWSLVAVSEVYLKDYFDRSLSGALADQSVLNDLVRELLPVLHEHLKYYAVDITTVTFNWFVTIFIDAVPFETALRIWDCFVFEGREALFRIAVGLLKVQQPALLQLSCPLDIMQYMKRATRVTYDKDQLIKSSYDELKAFPTTAVLDEKQANHMMNFKSRRDEKTYTLDELMRSRVSSFTVEIPNQEKLDKPDQHEILECALATSQDLSSPVCLFCGSRYTTKVYQLDINKKEMKTLDVDLKSRVLCADILDDGTILVGTVAWYIHAFLLELSAEVWCVQLNESVVDIAHMPEGKVFAALADGSVAVLQNASRQEAPSEGSHVRVGGAPVTCITLVNENVWCGCANNVVILDGNFLVELGSLVVSDSRRHQVSKLTHGKHGVWCTVRGSSCVLLLDQVTFDILLKVDNVASLDTSSDTGVIAFKESRVTTVLAVGEELWVGLGNGHVVIFDVIKNNTYEDEAYVVLNEHEDKKQDESSTQLETISAVLSKSTSCTDEISSQPEGTTASENEDKTSEETSATDTEQDHNVKTESSENCELSSTSVSSQEMSAENSTNAMNKKHPEKQIGKENLYHSDYRFSLRLRVHYRINEEAIRCLLLLREEDPLVLSCGGSFSEEGALSLWQRQREEETDEWLPFSIKHRFTETPGPIPRRKNTPVYV</sequence>
<comment type="similarity">
    <text evidence="2">Belongs to the PRP38 family.</text>
</comment>
<dbReference type="SUPFAM" id="SSF47923">
    <property type="entry name" value="Ypt/Rab-GAP domain of gyp1p"/>
    <property type="match status" value="2"/>
</dbReference>
<gene>
    <name evidence="10" type="ORF">PEVE_00009577</name>
</gene>
<feature type="compositionally biased region" description="Basic and acidic residues" evidence="8">
    <location>
        <begin position="1335"/>
        <end position="1344"/>
    </location>
</feature>
<keyword evidence="7" id="KW-0175">Coiled coil</keyword>
<dbReference type="Proteomes" id="UP001159427">
    <property type="component" value="Unassembled WGS sequence"/>
</dbReference>
<dbReference type="InterPro" id="IPR000195">
    <property type="entry name" value="Rab-GAP-TBC_dom"/>
</dbReference>
<evidence type="ECO:0000259" key="9">
    <source>
        <dbReference type="PROSITE" id="PS50086"/>
    </source>
</evidence>
<dbReference type="InterPro" id="IPR011047">
    <property type="entry name" value="Quinoprotein_ADH-like_sf"/>
</dbReference>
<dbReference type="InterPro" id="IPR050302">
    <property type="entry name" value="Rab_GAP_TBC_domain"/>
</dbReference>
<protein>
    <recommendedName>
        <fullName evidence="9">Rab-GAP TBC domain-containing protein</fullName>
    </recommendedName>
</protein>
<dbReference type="Pfam" id="PF00566">
    <property type="entry name" value="RabGAP-TBC"/>
    <property type="match status" value="1"/>
</dbReference>
<evidence type="ECO:0000256" key="3">
    <source>
        <dbReference type="ARBA" id="ARBA00022664"/>
    </source>
</evidence>
<dbReference type="InterPro" id="IPR005037">
    <property type="entry name" value="PRP38"/>
</dbReference>